<evidence type="ECO:0000313" key="1">
    <source>
        <dbReference type="EMBL" id="NYB74840.1"/>
    </source>
</evidence>
<reference evidence="1" key="1">
    <citation type="submission" date="2020-07" db="EMBL/GenBank/DDBJ databases">
        <title>Genomic analysis of a strain of Sedimentibacter Hydroxybenzoicus DSM7310.</title>
        <authorList>
            <person name="Ma S."/>
        </authorList>
    </citation>
    <scope>NUCLEOTIDE SEQUENCE</scope>
    <source>
        <strain evidence="1">DSM 7310</strain>
    </source>
</reference>
<organism evidence="1 2">
    <name type="scientific">Sedimentibacter hydroxybenzoicus DSM 7310</name>
    <dbReference type="NCBI Taxonomy" id="1123245"/>
    <lineage>
        <taxon>Bacteria</taxon>
        <taxon>Bacillati</taxon>
        <taxon>Bacillota</taxon>
        <taxon>Tissierellia</taxon>
        <taxon>Sedimentibacter</taxon>
    </lineage>
</organism>
<name>A0A974BLJ3_SEDHY</name>
<dbReference type="AlphaFoldDB" id="A0A974BLJ3"/>
<accession>A0A974BLJ3</accession>
<keyword evidence="2" id="KW-1185">Reference proteome</keyword>
<sequence>MSRDELIEMYGIETCITINHDVREISIYTNKPELMDYLQRLGVKCIRQDVVEGKVFGGLYIFQSN</sequence>
<gene>
    <name evidence="1" type="ORF">HZF24_11895</name>
</gene>
<evidence type="ECO:0000313" key="2">
    <source>
        <dbReference type="Proteomes" id="UP000611629"/>
    </source>
</evidence>
<protein>
    <submittedName>
        <fullName evidence="1">Uncharacterized protein</fullName>
    </submittedName>
</protein>
<dbReference type="Proteomes" id="UP000611629">
    <property type="component" value="Unassembled WGS sequence"/>
</dbReference>
<dbReference type="RefSeq" id="WP_179238542.1">
    <property type="nucleotide sequence ID" value="NZ_JACBNQ010000013.1"/>
</dbReference>
<dbReference type="EMBL" id="JACBNQ010000013">
    <property type="protein sequence ID" value="NYB74840.1"/>
    <property type="molecule type" value="Genomic_DNA"/>
</dbReference>
<proteinExistence type="predicted"/>
<comment type="caution">
    <text evidence="1">The sequence shown here is derived from an EMBL/GenBank/DDBJ whole genome shotgun (WGS) entry which is preliminary data.</text>
</comment>